<dbReference type="AlphaFoldDB" id="A0A2K4Y6J4"/>
<name>A0A2K4Y6J4_9MYCO</name>
<sequence length="247" mass="25653">MGLSAGQAIDMATRSMIGKAFWKTGAVLAATLIVGACGGSTQARAITLTFIRNAQTQADADGVINTDPPGPGLTAEGRGQAQQLAHQSGRNDFDAVYASAMAEAQQTAGPLAGELGKQVEVLSGVQALNAGWYNGKPQSMAATTYLLAPADWINGDIADSIPGSVSGKQFNNEFTAAVNKVYNSGHSKPVVFSQGTAIMAWTLMNARNGKSSLLSTHPLPNVGRVVLTGNPTDGWTLVEWDGIRSFS</sequence>
<evidence type="ECO:0000313" key="2">
    <source>
        <dbReference type="Proteomes" id="UP000236318"/>
    </source>
</evidence>
<evidence type="ECO:0000313" key="1">
    <source>
        <dbReference type="EMBL" id="SOX52393.1"/>
    </source>
</evidence>
<dbReference type="CDD" id="cd07067">
    <property type="entry name" value="HP_PGM_like"/>
    <property type="match status" value="1"/>
</dbReference>
<dbReference type="SMART" id="SM00855">
    <property type="entry name" value="PGAM"/>
    <property type="match status" value="1"/>
</dbReference>
<dbReference type="Gene3D" id="3.40.50.1240">
    <property type="entry name" value="Phosphoglycerate mutase-like"/>
    <property type="match status" value="1"/>
</dbReference>
<dbReference type="Proteomes" id="UP000236318">
    <property type="component" value="Unassembled WGS sequence"/>
</dbReference>
<accession>A0A2K4Y6J4</accession>
<dbReference type="Pfam" id="PF00300">
    <property type="entry name" value="His_Phos_1"/>
    <property type="match status" value="1"/>
</dbReference>
<gene>
    <name evidence="1" type="ORF">MAAFP003_1059</name>
</gene>
<reference evidence="1" key="1">
    <citation type="submission" date="2018-01" db="EMBL/GenBank/DDBJ databases">
        <authorList>
            <consortium name="Urmite Genomes"/>
        </authorList>
    </citation>
    <scope>NUCLEOTIDE SEQUENCE [LARGE SCALE GENOMIC DNA]</scope>
    <source>
        <strain evidence="1">AFP003</strain>
    </source>
</reference>
<proteinExistence type="predicted"/>
<dbReference type="InterPro" id="IPR013078">
    <property type="entry name" value="His_Pase_superF_clade-1"/>
</dbReference>
<dbReference type="EMBL" id="FXEG02000002">
    <property type="protein sequence ID" value="SOX52393.1"/>
    <property type="molecule type" value="Genomic_DNA"/>
</dbReference>
<keyword evidence="2" id="KW-1185">Reference proteome</keyword>
<dbReference type="InterPro" id="IPR029033">
    <property type="entry name" value="His_PPase_superfam"/>
</dbReference>
<protein>
    <submittedName>
        <fullName evidence="1">Histidine phosphatase family protein</fullName>
    </submittedName>
</protein>
<comment type="caution">
    <text evidence="1">The sequence shown here is derived from an EMBL/GenBank/DDBJ whole genome shotgun (WGS) entry which is preliminary data.</text>
</comment>
<organism evidence="1 2">
    <name type="scientific">Mycobacterium ahvazicum</name>
    <dbReference type="NCBI Taxonomy" id="1964395"/>
    <lineage>
        <taxon>Bacteria</taxon>
        <taxon>Bacillati</taxon>
        <taxon>Actinomycetota</taxon>
        <taxon>Actinomycetes</taxon>
        <taxon>Mycobacteriales</taxon>
        <taxon>Mycobacteriaceae</taxon>
        <taxon>Mycobacterium</taxon>
        <taxon>Mycobacterium simiae complex</taxon>
    </lineage>
</organism>
<dbReference type="SUPFAM" id="SSF53254">
    <property type="entry name" value="Phosphoglycerate mutase-like"/>
    <property type="match status" value="1"/>
</dbReference>